<reference evidence="2 3" key="1">
    <citation type="journal article" date="2019" name="Nat. Ecol. Evol.">
        <title>Megaphylogeny resolves global patterns of mushroom evolution.</title>
        <authorList>
            <person name="Varga T."/>
            <person name="Krizsan K."/>
            <person name="Foldi C."/>
            <person name="Dima B."/>
            <person name="Sanchez-Garcia M."/>
            <person name="Sanchez-Ramirez S."/>
            <person name="Szollosi G.J."/>
            <person name="Szarkandi J.G."/>
            <person name="Papp V."/>
            <person name="Albert L."/>
            <person name="Andreopoulos W."/>
            <person name="Angelini C."/>
            <person name="Antonin V."/>
            <person name="Barry K.W."/>
            <person name="Bougher N.L."/>
            <person name="Buchanan P."/>
            <person name="Buyck B."/>
            <person name="Bense V."/>
            <person name="Catcheside P."/>
            <person name="Chovatia M."/>
            <person name="Cooper J."/>
            <person name="Damon W."/>
            <person name="Desjardin D."/>
            <person name="Finy P."/>
            <person name="Geml J."/>
            <person name="Haridas S."/>
            <person name="Hughes K."/>
            <person name="Justo A."/>
            <person name="Karasinski D."/>
            <person name="Kautmanova I."/>
            <person name="Kiss B."/>
            <person name="Kocsube S."/>
            <person name="Kotiranta H."/>
            <person name="LaButti K.M."/>
            <person name="Lechner B.E."/>
            <person name="Liimatainen K."/>
            <person name="Lipzen A."/>
            <person name="Lukacs Z."/>
            <person name="Mihaltcheva S."/>
            <person name="Morgado L.N."/>
            <person name="Niskanen T."/>
            <person name="Noordeloos M.E."/>
            <person name="Ohm R.A."/>
            <person name="Ortiz-Santana B."/>
            <person name="Ovrebo C."/>
            <person name="Racz N."/>
            <person name="Riley R."/>
            <person name="Savchenko A."/>
            <person name="Shiryaev A."/>
            <person name="Soop K."/>
            <person name="Spirin V."/>
            <person name="Szebenyi C."/>
            <person name="Tomsovsky M."/>
            <person name="Tulloss R.E."/>
            <person name="Uehling J."/>
            <person name="Grigoriev I.V."/>
            <person name="Vagvolgyi C."/>
            <person name="Papp T."/>
            <person name="Martin F.M."/>
            <person name="Miettinen O."/>
            <person name="Hibbett D.S."/>
            <person name="Nagy L.G."/>
        </authorList>
    </citation>
    <scope>NUCLEOTIDE SEQUENCE [LARGE SCALE GENOMIC DNA]</scope>
    <source>
        <strain evidence="2 3">CBS 962.96</strain>
    </source>
</reference>
<keyword evidence="1" id="KW-0472">Membrane</keyword>
<keyword evidence="1" id="KW-1133">Transmembrane helix</keyword>
<evidence type="ECO:0000313" key="2">
    <source>
        <dbReference type="EMBL" id="THU85579.1"/>
    </source>
</evidence>
<gene>
    <name evidence="2" type="ORF">K435DRAFT_385886</name>
</gene>
<evidence type="ECO:0000313" key="3">
    <source>
        <dbReference type="Proteomes" id="UP000297245"/>
    </source>
</evidence>
<protein>
    <submittedName>
        <fullName evidence="2">Uncharacterized protein</fullName>
    </submittedName>
</protein>
<evidence type="ECO:0000256" key="1">
    <source>
        <dbReference type="SAM" id="Phobius"/>
    </source>
</evidence>
<name>A0A4S8LA24_DENBC</name>
<proteinExistence type="predicted"/>
<feature type="transmembrane region" description="Helical" evidence="1">
    <location>
        <begin position="12"/>
        <end position="30"/>
    </location>
</feature>
<accession>A0A4S8LA24</accession>
<feature type="transmembrane region" description="Helical" evidence="1">
    <location>
        <begin position="73"/>
        <end position="94"/>
    </location>
</feature>
<keyword evidence="1" id="KW-0812">Transmembrane</keyword>
<organism evidence="2 3">
    <name type="scientific">Dendrothele bispora (strain CBS 962.96)</name>
    <dbReference type="NCBI Taxonomy" id="1314807"/>
    <lineage>
        <taxon>Eukaryota</taxon>
        <taxon>Fungi</taxon>
        <taxon>Dikarya</taxon>
        <taxon>Basidiomycota</taxon>
        <taxon>Agaricomycotina</taxon>
        <taxon>Agaricomycetes</taxon>
        <taxon>Agaricomycetidae</taxon>
        <taxon>Agaricales</taxon>
        <taxon>Agaricales incertae sedis</taxon>
        <taxon>Dendrothele</taxon>
    </lineage>
</organism>
<dbReference type="AlphaFoldDB" id="A0A4S8LA24"/>
<dbReference type="Proteomes" id="UP000297245">
    <property type="component" value="Unassembled WGS sequence"/>
</dbReference>
<dbReference type="EMBL" id="ML179539">
    <property type="protein sequence ID" value="THU85579.1"/>
    <property type="molecule type" value="Genomic_DNA"/>
</dbReference>
<sequence>MSDTPHCPVPALSVQGWFILSTIFILASRFSSHPFRDPSTSANLSTFLLCPDENKAFSLWSRTIFNDDAAGNLLMHVNCPLCVTYSVICVSILFQRSSRLPPDSFSFLFSCS</sequence>
<keyword evidence="3" id="KW-1185">Reference proteome</keyword>